<feature type="transmembrane region" description="Helical" evidence="7">
    <location>
        <begin position="119"/>
        <end position="136"/>
    </location>
</feature>
<dbReference type="PANTHER" id="PTHR11009">
    <property type="entry name" value="DER1-LIKE PROTEIN, DERLIN"/>
    <property type="match status" value="1"/>
</dbReference>
<reference evidence="9 10" key="1">
    <citation type="submission" date="2015-03" db="EMBL/GenBank/DDBJ databases">
        <authorList>
            <person name="Radwan O."/>
            <person name="Al-Naeli F.A."/>
            <person name="Rendon G.A."/>
            <person name="Fields C."/>
        </authorList>
    </citation>
    <scope>NUCLEOTIDE SEQUENCE [LARGE SCALE GENOMIC DNA]</scope>
    <source>
        <strain evidence="9">CR-DP1</strain>
    </source>
</reference>
<dbReference type="Pfam" id="PF04511">
    <property type="entry name" value="DER1"/>
    <property type="match status" value="1"/>
</dbReference>
<keyword evidence="3 7" id="KW-0812">Transmembrane</keyword>
<dbReference type="InterPro" id="IPR007599">
    <property type="entry name" value="DER1"/>
</dbReference>
<gene>
    <name evidence="9" type="ORF">TD95_001543</name>
</gene>
<evidence type="ECO:0000256" key="1">
    <source>
        <dbReference type="ARBA" id="ARBA00004477"/>
    </source>
</evidence>
<feature type="transmembrane region" description="Helical" evidence="7">
    <location>
        <begin position="95"/>
        <end position="113"/>
    </location>
</feature>
<evidence type="ECO:0000256" key="3">
    <source>
        <dbReference type="ARBA" id="ARBA00022692"/>
    </source>
</evidence>
<evidence type="ECO:0000256" key="6">
    <source>
        <dbReference type="ARBA" id="ARBA00023136"/>
    </source>
</evidence>
<name>A0A0F4ZDS4_9PEZI</name>
<accession>A0A0F4ZDS4</accession>
<dbReference type="InterPro" id="IPR035952">
    <property type="entry name" value="Rhomboid-like_sf"/>
</dbReference>
<feature type="compositionally biased region" description="Gly residues" evidence="8">
    <location>
        <begin position="233"/>
        <end position="254"/>
    </location>
</feature>
<keyword evidence="4 7" id="KW-0256">Endoplasmic reticulum</keyword>
<evidence type="ECO:0000256" key="5">
    <source>
        <dbReference type="ARBA" id="ARBA00022989"/>
    </source>
</evidence>
<organism evidence="9 10">
    <name type="scientific">Thielaviopsis punctulata</name>
    <dbReference type="NCBI Taxonomy" id="72032"/>
    <lineage>
        <taxon>Eukaryota</taxon>
        <taxon>Fungi</taxon>
        <taxon>Dikarya</taxon>
        <taxon>Ascomycota</taxon>
        <taxon>Pezizomycotina</taxon>
        <taxon>Sordariomycetes</taxon>
        <taxon>Hypocreomycetidae</taxon>
        <taxon>Microascales</taxon>
        <taxon>Ceratocystidaceae</taxon>
        <taxon>Thielaviopsis</taxon>
    </lineage>
</organism>
<protein>
    <recommendedName>
        <fullName evidence="7">Derlin</fullName>
    </recommendedName>
</protein>
<dbReference type="GO" id="GO:0005789">
    <property type="term" value="C:endoplasmic reticulum membrane"/>
    <property type="evidence" value="ECO:0007669"/>
    <property type="project" value="UniProtKB-SubCell"/>
</dbReference>
<evidence type="ECO:0000256" key="7">
    <source>
        <dbReference type="RuleBase" id="RU363059"/>
    </source>
</evidence>
<proteinExistence type="inferred from homology"/>
<feature type="transmembrane region" description="Helical" evidence="7">
    <location>
        <begin position="148"/>
        <end position="168"/>
    </location>
</feature>
<comment type="subcellular location">
    <subcellularLocation>
        <location evidence="1 7">Endoplasmic reticulum membrane</location>
        <topology evidence="1 7">Multi-pass membrane protein</topology>
    </subcellularLocation>
</comment>
<feature type="transmembrane region" description="Helical" evidence="7">
    <location>
        <begin position="12"/>
        <end position="32"/>
    </location>
</feature>
<keyword evidence="6 7" id="KW-0472">Membrane</keyword>
<dbReference type="SUPFAM" id="SSF144091">
    <property type="entry name" value="Rhomboid-like"/>
    <property type="match status" value="1"/>
</dbReference>
<comment type="similarity">
    <text evidence="2 7">Belongs to the derlin family.</text>
</comment>
<sequence>MSVVDAFWELPPIARTVTAAAFSMSVLVYTHVLPYSWIMFTWQQFLQLPPQLWRLPTSFLLTGPSLGMLFDPFMLYRGLVELEMGNSRFRSKEDVVWYLICVALMTIGFNELGLYLGLSNVYATFLPGFLIALTYTTSQDKRGQQASLFFFTIPAQLMPYALILMGFLQDPNSGMYMLPLQIAGILAAHTYDFATRLWPEFGRGRNLLPTPGFVSVFTTTPRFLQGRFTPGPGRAGGQRLGGGGATGSGVGVGRSTGVSLGSGPLPDSWRTRGPGQRLG</sequence>
<dbReference type="AlphaFoldDB" id="A0A0F4ZDS4"/>
<evidence type="ECO:0000256" key="2">
    <source>
        <dbReference type="ARBA" id="ARBA00008917"/>
    </source>
</evidence>
<dbReference type="OrthoDB" id="19102at2759"/>
<evidence type="ECO:0000256" key="8">
    <source>
        <dbReference type="SAM" id="MobiDB-lite"/>
    </source>
</evidence>
<evidence type="ECO:0000256" key="4">
    <source>
        <dbReference type="ARBA" id="ARBA00022824"/>
    </source>
</evidence>
<feature type="transmembrane region" description="Helical" evidence="7">
    <location>
        <begin position="52"/>
        <end position="74"/>
    </location>
</feature>
<dbReference type="Proteomes" id="UP000033483">
    <property type="component" value="Unassembled WGS sequence"/>
</dbReference>
<keyword evidence="10" id="KW-1185">Reference proteome</keyword>
<feature type="region of interest" description="Disordered" evidence="8">
    <location>
        <begin position="226"/>
        <end position="279"/>
    </location>
</feature>
<dbReference type="EMBL" id="LAEV01001439">
    <property type="protein sequence ID" value="KKA28053.1"/>
    <property type="molecule type" value="Genomic_DNA"/>
</dbReference>
<comment type="caution">
    <text evidence="9">The sequence shown here is derived from an EMBL/GenBank/DDBJ whole genome shotgun (WGS) entry which is preliminary data.</text>
</comment>
<evidence type="ECO:0000313" key="10">
    <source>
        <dbReference type="Proteomes" id="UP000033483"/>
    </source>
</evidence>
<comment type="function">
    <text evidence="7">May be involved in the degradation of misfolded endoplasmic reticulum (ER) luminal proteins.</text>
</comment>
<keyword evidence="5 7" id="KW-1133">Transmembrane helix</keyword>
<dbReference type="GO" id="GO:0006950">
    <property type="term" value="P:response to stress"/>
    <property type="evidence" value="ECO:0007669"/>
    <property type="project" value="UniProtKB-ARBA"/>
</dbReference>
<evidence type="ECO:0000313" key="9">
    <source>
        <dbReference type="EMBL" id="KKA28053.1"/>
    </source>
</evidence>